<protein>
    <submittedName>
        <fullName evidence="2">Uncharacterized protein</fullName>
    </submittedName>
</protein>
<reference evidence="3" key="1">
    <citation type="journal article" date="2019" name="Int. J. Syst. Evol. Microbiol.">
        <title>The Global Catalogue of Microorganisms (GCM) 10K type strain sequencing project: providing services to taxonomists for standard genome sequencing and annotation.</title>
        <authorList>
            <consortium name="The Broad Institute Genomics Platform"/>
            <consortium name="The Broad Institute Genome Sequencing Center for Infectious Disease"/>
            <person name="Wu L."/>
            <person name="Ma J."/>
        </authorList>
    </citation>
    <scope>NUCLEOTIDE SEQUENCE [LARGE SCALE GENOMIC DNA]</scope>
    <source>
        <strain evidence="3">CCUG 46385</strain>
    </source>
</reference>
<keyword evidence="1" id="KW-0732">Signal</keyword>
<organism evidence="2 3">
    <name type="scientific">Filifactor villosus</name>
    <dbReference type="NCBI Taxonomy" id="29374"/>
    <lineage>
        <taxon>Bacteria</taxon>
        <taxon>Bacillati</taxon>
        <taxon>Bacillota</taxon>
        <taxon>Clostridia</taxon>
        <taxon>Peptostreptococcales</taxon>
        <taxon>Filifactoraceae</taxon>
        <taxon>Filifactor</taxon>
    </lineage>
</organism>
<feature type="signal peptide" evidence="1">
    <location>
        <begin position="1"/>
        <end position="25"/>
    </location>
</feature>
<accession>A0ABV9QLY8</accession>
<name>A0ABV9QLY8_9FIRM</name>
<feature type="chain" id="PRO_5045259622" evidence="1">
    <location>
        <begin position="26"/>
        <end position="79"/>
    </location>
</feature>
<evidence type="ECO:0000256" key="1">
    <source>
        <dbReference type="SAM" id="SignalP"/>
    </source>
</evidence>
<dbReference type="EMBL" id="JBHSHL010000025">
    <property type="protein sequence ID" value="MFC4804903.1"/>
    <property type="molecule type" value="Genomic_DNA"/>
</dbReference>
<gene>
    <name evidence="2" type="ORF">ACFO4R_07390</name>
</gene>
<dbReference type="RefSeq" id="WP_379788432.1">
    <property type="nucleotide sequence ID" value="NZ_JBHSHL010000025.1"/>
</dbReference>
<dbReference type="Proteomes" id="UP001595916">
    <property type="component" value="Unassembled WGS sequence"/>
</dbReference>
<keyword evidence="3" id="KW-1185">Reference proteome</keyword>
<proteinExistence type="predicted"/>
<comment type="caution">
    <text evidence="2">The sequence shown here is derived from an EMBL/GenBank/DDBJ whole genome shotgun (WGS) entry which is preliminary data.</text>
</comment>
<evidence type="ECO:0000313" key="2">
    <source>
        <dbReference type="EMBL" id="MFC4804903.1"/>
    </source>
</evidence>
<sequence>MKRRYFSVAVLSVLMAGLVLSDVHAQAGGFDFRSPSFSQIVMPLKRSVGWKYKRVKGKIYRRLYDYSSGTWIGEWELAS</sequence>
<evidence type="ECO:0000313" key="3">
    <source>
        <dbReference type="Proteomes" id="UP001595916"/>
    </source>
</evidence>